<evidence type="ECO:0000259" key="2">
    <source>
        <dbReference type="Pfam" id="PF02350"/>
    </source>
</evidence>
<proteinExistence type="inferred from homology"/>
<sequence length="375" mass="42256">MKIITIVGARPQFVKAAVVSRAIEKYNEESTGESIQELIVHTGQHFDENMSSIFFDQMGIPKPHYNLEINSLTHGAMTGKMLEKIEAVLLKEKPDWVLVYGDTNSTIAGALAAKKLHIKVAHVEAGLRSFNMEMPEEINRILTDRISDILFCPTQTAIDNLEKEGYANIKSDRIQCGDVMYDAVLFYADRASRPKGIEQTVDFVLSTIHRQENTDDPAKLTSIFDALGEIAEKQRVVLPLHPRTVKKLKEFNIVPAKNIQILDPVGYFEMIWLLSHCQMAITDSGGLQKEAFFFKKPCITVRDETEWVELVQNGSNYLTGHSKDLIIKAFNIIREKEIDFSKALYGKGDAGQIIVEELIKYSSIDLLKPKLGIIE</sequence>
<dbReference type="AlphaFoldDB" id="A0AAE3EVH4"/>
<keyword evidence="1 3" id="KW-0413">Isomerase</keyword>
<organism evidence="3 4">
    <name type="scientific">Cerina litoralis</name>
    <dbReference type="NCBI Taxonomy" id="2874477"/>
    <lineage>
        <taxon>Bacteria</taxon>
        <taxon>Pseudomonadati</taxon>
        <taxon>Bacteroidota</taxon>
        <taxon>Flavobacteriia</taxon>
        <taxon>Flavobacteriales</taxon>
        <taxon>Flavobacteriaceae</taxon>
        <taxon>Cerina</taxon>
    </lineage>
</organism>
<dbReference type="InterPro" id="IPR029767">
    <property type="entry name" value="WecB-like"/>
</dbReference>
<dbReference type="PANTHER" id="PTHR43174:SF1">
    <property type="entry name" value="UDP-N-ACETYLGLUCOSAMINE 2-EPIMERASE"/>
    <property type="match status" value="1"/>
</dbReference>
<dbReference type="Pfam" id="PF02350">
    <property type="entry name" value="Epimerase_2"/>
    <property type="match status" value="1"/>
</dbReference>
<comment type="similarity">
    <text evidence="1">Belongs to the UDP-N-acetylglucosamine 2-epimerase family.</text>
</comment>
<dbReference type="PANTHER" id="PTHR43174">
    <property type="entry name" value="UDP-N-ACETYLGLUCOSAMINE 2-EPIMERASE"/>
    <property type="match status" value="1"/>
</dbReference>
<dbReference type="GO" id="GO:0008761">
    <property type="term" value="F:UDP-N-acetylglucosamine 2-epimerase activity"/>
    <property type="evidence" value="ECO:0007669"/>
    <property type="project" value="UniProtKB-EC"/>
</dbReference>
<dbReference type="CDD" id="cd03786">
    <property type="entry name" value="GTB_UDP-GlcNAc_2-Epimerase"/>
    <property type="match status" value="1"/>
</dbReference>
<keyword evidence="4" id="KW-1185">Reference proteome</keyword>
<dbReference type="SUPFAM" id="SSF53756">
    <property type="entry name" value="UDP-Glycosyltransferase/glycogen phosphorylase"/>
    <property type="match status" value="1"/>
</dbReference>
<protein>
    <submittedName>
        <fullName evidence="3">UDP-N-acetylglucosamine 2-epimerase (Non-hydrolyzing)</fullName>
        <ecNumber evidence="3">5.1.3.14</ecNumber>
    </submittedName>
</protein>
<dbReference type="EC" id="5.1.3.14" evidence="3"/>
<dbReference type="EMBL" id="JAIRBC010000011">
    <property type="protein sequence ID" value="MCG2460959.1"/>
    <property type="molecule type" value="Genomic_DNA"/>
</dbReference>
<evidence type="ECO:0000313" key="4">
    <source>
        <dbReference type="Proteomes" id="UP001200642"/>
    </source>
</evidence>
<dbReference type="Proteomes" id="UP001200642">
    <property type="component" value="Unassembled WGS sequence"/>
</dbReference>
<dbReference type="RefSeq" id="WP_317902103.1">
    <property type="nucleotide sequence ID" value="NZ_JAIRBC010000011.1"/>
</dbReference>
<feature type="domain" description="UDP-N-acetylglucosamine 2-epimerase" evidence="2">
    <location>
        <begin position="33"/>
        <end position="358"/>
    </location>
</feature>
<name>A0AAE3EVH4_9FLAO</name>
<reference evidence="3" key="1">
    <citation type="submission" date="2023-02" db="EMBL/GenBank/DDBJ databases">
        <title>Genome of Flavobacteriaceae gen. nov. sp. strain F89.</title>
        <authorList>
            <person name="Wang Y."/>
        </authorList>
    </citation>
    <scope>NUCLEOTIDE SEQUENCE</scope>
    <source>
        <strain evidence="3">F89</strain>
    </source>
</reference>
<comment type="caution">
    <text evidence="3">The sequence shown here is derived from an EMBL/GenBank/DDBJ whole genome shotgun (WGS) entry which is preliminary data.</text>
</comment>
<accession>A0AAE3EVH4</accession>
<dbReference type="InterPro" id="IPR003331">
    <property type="entry name" value="UDP_GlcNAc_Epimerase_2_dom"/>
</dbReference>
<gene>
    <name evidence="3" type="primary">wecB</name>
    <name evidence="3" type="ORF">K8352_09380</name>
</gene>
<dbReference type="Gene3D" id="3.40.50.2000">
    <property type="entry name" value="Glycogen Phosphorylase B"/>
    <property type="match status" value="2"/>
</dbReference>
<evidence type="ECO:0000256" key="1">
    <source>
        <dbReference type="RuleBase" id="RU003513"/>
    </source>
</evidence>
<dbReference type="NCBIfam" id="TIGR00236">
    <property type="entry name" value="wecB"/>
    <property type="match status" value="1"/>
</dbReference>
<evidence type="ECO:0000313" key="3">
    <source>
        <dbReference type="EMBL" id="MCG2460959.1"/>
    </source>
</evidence>